<comment type="caution">
    <text evidence="16">The sequence shown here is derived from an EMBL/GenBank/DDBJ whole genome shotgun (WGS) entry which is preliminary data.</text>
</comment>
<dbReference type="CDD" id="cd00211">
    <property type="entry name" value="PTS_IIA_fru"/>
    <property type="match status" value="1"/>
</dbReference>
<evidence type="ECO:0000259" key="14">
    <source>
        <dbReference type="PROSITE" id="PS51099"/>
    </source>
</evidence>
<organism evidence="16 17">
    <name type="scientific">Mycetocola lacteus</name>
    <dbReference type="NCBI Taxonomy" id="76637"/>
    <lineage>
        <taxon>Bacteria</taxon>
        <taxon>Bacillati</taxon>
        <taxon>Actinomycetota</taxon>
        <taxon>Actinomycetes</taxon>
        <taxon>Micrococcales</taxon>
        <taxon>Microbacteriaceae</taxon>
        <taxon>Mycetocola</taxon>
    </lineage>
</organism>
<keyword evidence="6" id="KW-0808">Transferase</keyword>
<evidence type="ECO:0000256" key="1">
    <source>
        <dbReference type="ARBA" id="ARBA00004429"/>
    </source>
</evidence>
<dbReference type="Gene3D" id="3.40.930.10">
    <property type="entry name" value="Mannitol-specific EII, Chain A"/>
    <property type="match status" value="1"/>
</dbReference>
<feature type="transmembrane region" description="Helical" evidence="12">
    <location>
        <begin position="570"/>
        <end position="591"/>
    </location>
</feature>
<dbReference type="Gene3D" id="3.40.50.2300">
    <property type="match status" value="1"/>
</dbReference>
<feature type="domain" description="PTS EIIB type-2" evidence="14">
    <location>
        <begin position="204"/>
        <end position="299"/>
    </location>
</feature>
<feature type="domain" description="PTS EIIC type-2" evidence="15">
    <location>
        <begin position="334"/>
        <end position="699"/>
    </location>
</feature>
<sequence length="716" mass="72699">MPLINVEQVVLDLTGADRHEATRTLAQRLVASGRCTDIDLFIADVQERESKMATGLPGGIGIPHARSAAITEPSLVFGRIADGIDWGAKDGPARLVFLIAAPADGGDAHMQVLPQLARALMHNDFREALLNAATPEEVVAIVEEHVQLKAEQPAAPAAETPAAETSAAAATSAVAAPAAPAADVPGATVSESSPAAPAARPLRFVAVTSCPTGIAHTYMAAEALENAAREAGHQILVETQGSAGSTPLSPADIAAADAVIFAHDVEVKDRARFAGKPTIDVGVKKAISAGPQLLIDAGNLAAAWAADPSRATASASAAAVPSESSERKGFGTRLQQWLMTGVSYMIPFVAAGGILIALSFMLAQIALGQNGAIEIVKYGIHTQDAAFDITQNFNIASLTSWAGLLFVIGSASFGFLVPILSGYIAFGIADRPGLVPGIVGGALAASMNAGFLGGIVTGLLAGAVAHWISSWKVHKGVRGVMPVVVIPLLSTFITAGLFIAVLGRPIVWLMTAMNDGLNGLTGAGVLLLGLILGAMMGFDLGGPVNKVAYGFATAGLAAAGASMDAPQLKIMAAVMAAGMVAPLAMALATTLRPKLFSAPERENGKAAWLLGASFISEGAIPFAAADPIRVMISSTIGSAVTGGLVMLFGATLRAPHGGIWVLPLIGQPLLFVLALAIGVAITALLVIVSKSIAARNKLAAQVSAQESAQSSAPAAV</sequence>
<feature type="transmembrane region" description="Helical" evidence="12">
    <location>
        <begin position="480"/>
        <end position="503"/>
    </location>
</feature>
<dbReference type="SUPFAM" id="SSF55804">
    <property type="entry name" value="Phoshotransferase/anion transport protein"/>
    <property type="match status" value="1"/>
</dbReference>
<keyword evidence="5" id="KW-0762">Sugar transport</keyword>
<evidence type="ECO:0000259" key="15">
    <source>
        <dbReference type="PROSITE" id="PS51104"/>
    </source>
</evidence>
<feature type="domain" description="PTS EIIA type-2" evidence="13">
    <location>
        <begin position="2"/>
        <end position="145"/>
    </location>
</feature>
<dbReference type="PROSITE" id="PS51094">
    <property type="entry name" value="PTS_EIIA_TYPE_2"/>
    <property type="match status" value="1"/>
</dbReference>
<dbReference type="InterPro" id="IPR003353">
    <property type="entry name" value="PTS_IIB_fruc"/>
</dbReference>
<dbReference type="PROSITE" id="PS51099">
    <property type="entry name" value="PTS_EIIB_TYPE_2"/>
    <property type="match status" value="1"/>
</dbReference>
<comment type="subcellular location">
    <subcellularLocation>
        <location evidence="1">Cell inner membrane</location>
        <topology evidence="1">Multi-pass membrane protein</topology>
    </subcellularLocation>
</comment>
<dbReference type="NCBIfam" id="TIGR01427">
    <property type="entry name" value="PTS_IIC_fructo"/>
    <property type="match status" value="1"/>
</dbReference>
<evidence type="ECO:0000256" key="9">
    <source>
        <dbReference type="ARBA" id="ARBA00022777"/>
    </source>
</evidence>
<keyword evidence="8 12" id="KW-0812">Transmembrane</keyword>
<keyword evidence="3" id="KW-1003">Cell membrane</keyword>
<evidence type="ECO:0000256" key="5">
    <source>
        <dbReference type="ARBA" id="ARBA00022597"/>
    </source>
</evidence>
<dbReference type="InterPro" id="IPR036095">
    <property type="entry name" value="PTS_EIIB-like_sf"/>
</dbReference>
<keyword evidence="9" id="KW-0418">Kinase</keyword>
<feature type="transmembrane region" description="Helical" evidence="12">
    <location>
        <begin position="664"/>
        <end position="688"/>
    </location>
</feature>
<evidence type="ECO:0000256" key="6">
    <source>
        <dbReference type="ARBA" id="ARBA00022679"/>
    </source>
</evidence>
<dbReference type="InterPro" id="IPR003352">
    <property type="entry name" value="PTS_EIIC"/>
</dbReference>
<dbReference type="PANTHER" id="PTHR30505">
    <property type="entry name" value="FRUCTOSE-LIKE PERMEASE"/>
    <property type="match status" value="1"/>
</dbReference>
<keyword evidence="7" id="KW-0598">Phosphotransferase system</keyword>
<dbReference type="InterPro" id="IPR006327">
    <property type="entry name" value="PTS_IIC_fruc"/>
</dbReference>
<dbReference type="SUPFAM" id="SSF52794">
    <property type="entry name" value="PTS system IIB component-like"/>
    <property type="match status" value="1"/>
</dbReference>
<dbReference type="InterPro" id="IPR002178">
    <property type="entry name" value="PTS_EIIA_type-2_dom"/>
</dbReference>
<evidence type="ECO:0000256" key="2">
    <source>
        <dbReference type="ARBA" id="ARBA00022448"/>
    </source>
</evidence>
<dbReference type="InterPro" id="IPR013011">
    <property type="entry name" value="PTS_EIIB_2"/>
</dbReference>
<feature type="transmembrane region" description="Helical" evidence="12">
    <location>
        <begin position="438"/>
        <end position="468"/>
    </location>
</feature>
<protein>
    <submittedName>
        <fullName evidence="16">PTS lactose transporter subunit IIC</fullName>
    </submittedName>
</protein>
<evidence type="ECO:0000256" key="12">
    <source>
        <dbReference type="SAM" id="Phobius"/>
    </source>
</evidence>
<dbReference type="Pfam" id="PF02302">
    <property type="entry name" value="PTS_IIB"/>
    <property type="match status" value="1"/>
</dbReference>
<dbReference type="GO" id="GO:0016301">
    <property type="term" value="F:kinase activity"/>
    <property type="evidence" value="ECO:0007669"/>
    <property type="project" value="UniProtKB-KW"/>
</dbReference>
<evidence type="ECO:0000256" key="4">
    <source>
        <dbReference type="ARBA" id="ARBA00022553"/>
    </source>
</evidence>
<dbReference type="GO" id="GO:0090563">
    <property type="term" value="F:protein-phosphocysteine-sugar phosphotransferase activity"/>
    <property type="evidence" value="ECO:0007669"/>
    <property type="project" value="TreeGrafter"/>
</dbReference>
<dbReference type="Pfam" id="PF02378">
    <property type="entry name" value="PTS_EIIC"/>
    <property type="match status" value="1"/>
</dbReference>
<evidence type="ECO:0000313" key="17">
    <source>
        <dbReference type="Proteomes" id="UP000269438"/>
    </source>
</evidence>
<gene>
    <name evidence="16" type="ORF">D9V34_14915</name>
</gene>
<feature type="transmembrane region" description="Helical" evidence="12">
    <location>
        <begin position="337"/>
        <end position="362"/>
    </location>
</feature>
<evidence type="ECO:0000256" key="3">
    <source>
        <dbReference type="ARBA" id="ARBA00022475"/>
    </source>
</evidence>
<feature type="transmembrane region" description="Helical" evidence="12">
    <location>
        <begin position="515"/>
        <end position="535"/>
    </location>
</feature>
<dbReference type="Proteomes" id="UP000269438">
    <property type="component" value="Unassembled WGS sequence"/>
</dbReference>
<dbReference type="EMBL" id="RCUY01000014">
    <property type="protein sequence ID" value="RLP79836.1"/>
    <property type="molecule type" value="Genomic_DNA"/>
</dbReference>
<dbReference type="GO" id="GO:0022877">
    <property type="term" value="F:protein-N(PI)-phosphohistidine-fructose phosphotransferase system transporter activity"/>
    <property type="evidence" value="ECO:0007669"/>
    <property type="project" value="InterPro"/>
</dbReference>
<dbReference type="CDD" id="cd05569">
    <property type="entry name" value="PTS_IIB_fructose"/>
    <property type="match status" value="1"/>
</dbReference>
<dbReference type="InterPro" id="IPR013014">
    <property type="entry name" value="PTS_EIIC_2"/>
</dbReference>
<dbReference type="PANTHER" id="PTHR30505:SF0">
    <property type="entry name" value="FRUCTOSE-LIKE PTS SYSTEM EIIBC COMPONENT-RELATED"/>
    <property type="match status" value="1"/>
</dbReference>
<dbReference type="RefSeq" id="WP_121689282.1">
    <property type="nucleotide sequence ID" value="NZ_RCUY01000014.1"/>
</dbReference>
<keyword evidence="17" id="KW-1185">Reference proteome</keyword>
<dbReference type="GO" id="GO:0005351">
    <property type="term" value="F:carbohydrate:proton symporter activity"/>
    <property type="evidence" value="ECO:0007669"/>
    <property type="project" value="InterPro"/>
</dbReference>
<dbReference type="Pfam" id="PF00359">
    <property type="entry name" value="PTS_EIIA_2"/>
    <property type="match status" value="1"/>
</dbReference>
<feature type="transmembrane region" description="Helical" evidence="12">
    <location>
        <begin position="632"/>
        <end position="652"/>
    </location>
</feature>
<keyword evidence="11 12" id="KW-0472">Membrane</keyword>
<dbReference type="PROSITE" id="PS51104">
    <property type="entry name" value="PTS_EIIC_TYPE_2"/>
    <property type="match status" value="1"/>
</dbReference>
<feature type="transmembrane region" description="Helical" evidence="12">
    <location>
        <begin position="401"/>
        <end position="426"/>
    </location>
</feature>
<evidence type="ECO:0000256" key="8">
    <source>
        <dbReference type="ARBA" id="ARBA00022692"/>
    </source>
</evidence>
<keyword evidence="4" id="KW-0597">Phosphoprotein</keyword>
<evidence type="ECO:0000259" key="13">
    <source>
        <dbReference type="PROSITE" id="PS51094"/>
    </source>
</evidence>
<name>A0A3L7AH81_9MICO</name>
<keyword evidence="10 12" id="KW-1133">Transmembrane helix</keyword>
<accession>A0A3L7AH81</accession>
<dbReference type="GO" id="GO:0005886">
    <property type="term" value="C:plasma membrane"/>
    <property type="evidence" value="ECO:0007669"/>
    <property type="project" value="UniProtKB-SubCell"/>
</dbReference>
<dbReference type="GO" id="GO:0009401">
    <property type="term" value="P:phosphoenolpyruvate-dependent sugar phosphotransferase system"/>
    <property type="evidence" value="ECO:0007669"/>
    <property type="project" value="UniProtKB-KW"/>
</dbReference>
<evidence type="ECO:0000256" key="7">
    <source>
        <dbReference type="ARBA" id="ARBA00022683"/>
    </source>
</evidence>
<dbReference type="InterPro" id="IPR050864">
    <property type="entry name" value="Bacterial_PTS_Sugar_Transport"/>
</dbReference>
<keyword evidence="2" id="KW-0813">Transport</keyword>
<dbReference type="InterPro" id="IPR016152">
    <property type="entry name" value="PTrfase/Anion_transptr"/>
</dbReference>
<dbReference type="NCBIfam" id="TIGR00829">
    <property type="entry name" value="FRU"/>
    <property type="match status" value="1"/>
</dbReference>
<evidence type="ECO:0000313" key="16">
    <source>
        <dbReference type="EMBL" id="RLP79836.1"/>
    </source>
</evidence>
<proteinExistence type="predicted"/>
<dbReference type="InterPro" id="IPR003501">
    <property type="entry name" value="PTS_EIIB_2/3"/>
</dbReference>
<evidence type="ECO:0000256" key="10">
    <source>
        <dbReference type="ARBA" id="ARBA00022989"/>
    </source>
</evidence>
<dbReference type="OrthoDB" id="9782569at2"/>
<dbReference type="AlphaFoldDB" id="A0A3L7AH81"/>
<reference evidence="16 17" key="1">
    <citation type="submission" date="2018-10" db="EMBL/GenBank/DDBJ databases">
        <authorList>
            <person name="Li J."/>
        </authorList>
    </citation>
    <scope>NUCLEOTIDE SEQUENCE [LARGE SCALE GENOMIC DNA]</scope>
    <source>
        <strain evidence="16 17">JCM 11654</strain>
    </source>
</reference>
<evidence type="ECO:0000256" key="11">
    <source>
        <dbReference type="ARBA" id="ARBA00023136"/>
    </source>
</evidence>